<dbReference type="AlphaFoldDB" id="A0AAD1CC57"/>
<reference evidence="1 2" key="1">
    <citation type="journal article" date="2017" name="Genome Biol. Evol.">
        <title>Extremely Low Genomic Diversity of Rickettsia japonica Distributed in Japan.</title>
        <authorList>
            <person name="Akter A."/>
            <person name="Ooka T."/>
            <person name="Gotoh Y."/>
            <person name="Yamamoto S."/>
            <person name="Fujita H."/>
            <person name="Terasoma F."/>
            <person name="Kida K."/>
            <person name="Taira M."/>
            <person name="Nakadouzono F."/>
            <person name="Gokuden M."/>
            <person name="Hirano M."/>
            <person name="Miyashiro M."/>
            <person name="Inari K."/>
            <person name="Shimazu Y."/>
            <person name="Tabara K."/>
            <person name="Toyoda A."/>
            <person name="Yoshimura D."/>
            <person name="Itoh T."/>
            <person name="Kitano T."/>
            <person name="Sato M.P."/>
            <person name="Katsura K."/>
            <person name="Mondal S.I."/>
            <person name="Ogura Y."/>
            <person name="Ando S."/>
            <person name="Hayashi T."/>
        </authorList>
    </citation>
    <scope>NUCLEOTIDE SEQUENCE [LARGE SCALE GENOMIC DNA]</scope>
    <source>
        <strain evidence="1 2">YH_M</strain>
    </source>
</reference>
<protein>
    <submittedName>
        <fullName evidence="1">Uncharacterized protein</fullName>
    </submittedName>
</protein>
<name>A0AAD1CC57_RICJA</name>
<gene>
    <name evidence="1" type="ORF">RJYHM_0981</name>
</gene>
<evidence type="ECO:0000313" key="2">
    <source>
        <dbReference type="Proteomes" id="UP000217846"/>
    </source>
</evidence>
<dbReference type="EMBL" id="AP017602">
    <property type="protein sequence ID" value="BAW83188.1"/>
    <property type="molecule type" value="Genomic_DNA"/>
</dbReference>
<proteinExistence type="predicted"/>
<dbReference type="Proteomes" id="UP000217846">
    <property type="component" value="Chromosome"/>
</dbReference>
<accession>A0AAD1CC57</accession>
<organism evidence="1 2">
    <name type="scientific">Rickettsia japonica</name>
    <dbReference type="NCBI Taxonomy" id="35790"/>
    <lineage>
        <taxon>Bacteria</taxon>
        <taxon>Pseudomonadati</taxon>
        <taxon>Pseudomonadota</taxon>
        <taxon>Alphaproteobacteria</taxon>
        <taxon>Rickettsiales</taxon>
        <taxon>Rickettsiaceae</taxon>
        <taxon>Rickettsieae</taxon>
        <taxon>Rickettsia</taxon>
        <taxon>spotted fever group</taxon>
    </lineage>
</organism>
<evidence type="ECO:0000313" key="1">
    <source>
        <dbReference type="EMBL" id="BAW83188.1"/>
    </source>
</evidence>
<sequence>MAAYFEELHNFHQNLDNLNFLVPLQKYMPECQPKDYKSFVNLKAITWNRFLVKYQKLFEHIQNILFSICSDSENFVKLLISDSYHLSLNKRIEIIEYLIDKYKNDTKSIYYITQQLFDICDDNTDIKTIEAKAKQFYKYIEYFP</sequence>